<dbReference type="PANTHER" id="PTHR20908:SF1">
    <property type="entry name" value="LD15586P"/>
    <property type="match status" value="1"/>
</dbReference>
<comment type="caution">
    <text evidence="1">The sequence shown here is derived from an EMBL/GenBank/DDBJ whole genome shotgun (WGS) entry which is preliminary data.</text>
</comment>
<dbReference type="AlphaFoldDB" id="A0ABD1E4G5"/>
<dbReference type="InterPro" id="IPR029058">
    <property type="entry name" value="AB_hydrolase_fold"/>
</dbReference>
<dbReference type="Pfam" id="PF05705">
    <property type="entry name" value="DUF829"/>
    <property type="match status" value="1"/>
</dbReference>
<reference evidence="1 2" key="1">
    <citation type="submission" date="2024-05" db="EMBL/GenBank/DDBJ databases">
        <title>Genetic variation in Jamaican populations of the coffee berry borer (Hypothenemus hampei).</title>
        <authorList>
            <person name="Errbii M."/>
            <person name="Myrie A."/>
        </authorList>
    </citation>
    <scope>NUCLEOTIDE SEQUENCE [LARGE SCALE GENOMIC DNA]</scope>
    <source>
        <strain evidence="1">JA-Hopewell-2020-01-JO</strain>
        <tissue evidence="1">Whole body</tissue>
    </source>
</reference>
<accession>A0ABD1E4G5</accession>
<dbReference type="SUPFAM" id="SSF53474">
    <property type="entry name" value="alpha/beta-Hydrolases"/>
    <property type="match status" value="1"/>
</dbReference>
<protein>
    <submittedName>
        <fullName evidence="1">Uncharacterized protein</fullName>
    </submittedName>
</protein>
<dbReference type="Proteomes" id="UP001566132">
    <property type="component" value="Unassembled WGS sequence"/>
</dbReference>
<dbReference type="EMBL" id="JBDJPC010000011">
    <property type="protein sequence ID" value="KAL1489579.1"/>
    <property type="molecule type" value="Genomic_DNA"/>
</dbReference>
<organism evidence="1 2">
    <name type="scientific">Hypothenemus hampei</name>
    <name type="common">Coffee berry borer</name>
    <dbReference type="NCBI Taxonomy" id="57062"/>
    <lineage>
        <taxon>Eukaryota</taxon>
        <taxon>Metazoa</taxon>
        <taxon>Ecdysozoa</taxon>
        <taxon>Arthropoda</taxon>
        <taxon>Hexapoda</taxon>
        <taxon>Insecta</taxon>
        <taxon>Pterygota</taxon>
        <taxon>Neoptera</taxon>
        <taxon>Endopterygota</taxon>
        <taxon>Coleoptera</taxon>
        <taxon>Polyphaga</taxon>
        <taxon>Cucujiformia</taxon>
        <taxon>Curculionidae</taxon>
        <taxon>Scolytinae</taxon>
        <taxon>Hypothenemus</taxon>
    </lineage>
</organism>
<dbReference type="PANTHER" id="PTHR20908">
    <property type="entry name" value="LD15586P"/>
    <property type="match status" value="1"/>
</dbReference>
<dbReference type="Gene3D" id="3.40.50.1820">
    <property type="entry name" value="alpha/beta hydrolase"/>
    <property type="match status" value="1"/>
</dbReference>
<evidence type="ECO:0000313" key="2">
    <source>
        <dbReference type="Proteomes" id="UP001566132"/>
    </source>
</evidence>
<evidence type="ECO:0000313" key="1">
    <source>
        <dbReference type="EMBL" id="KAL1489579.1"/>
    </source>
</evidence>
<keyword evidence="2" id="KW-1185">Reference proteome</keyword>
<name>A0ABD1E4G5_HYPHA</name>
<dbReference type="InterPro" id="IPR008547">
    <property type="entry name" value="DUF829_TMEM53"/>
</dbReference>
<proteinExistence type="predicted"/>
<sequence>MAFFQSVRLFKLGFQNLSRGNIKTSPKLLLGFMIMPVRNISSLEVTKNISLLSNKKQKINDFKLEEPQDNSLVVLLSWLMAKKRYTKKYADFWLKEGFDVLCITCNPWQFLWPAKGTQVVASDILKFLEKNPSYAPMILHGFSIGGYLWGEVMVQMALEKDRYQAVLDRIAGQIWDSAVDITEIHVGVPLAVFPKNKVMAKALEKYILYHLKTFDKVATRHYVRSSQMFHTNMVRAPALFLLSKTDTIGAISSNAPVRETWESMGVKVNWKVFEKSPHVGHFRKYPKEYIAEIYQFLDGLNLNQSEKEQIKKQSLLKA</sequence>
<gene>
    <name evidence="1" type="ORF">ABEB36_013531</name>
</gene>